<dbReference type="GO" id="GO:0003735">
    <property type="term" value="F:structural constituent of ribosome"/>
    <property type="evidence" value="ECO:0007669"/>
    <property type="project" value="InterPro"/>
</dbReference>
<keyword evidence="3 5" id="KW-0687">Ribonucleoprotein</keyword>
<evidence type="ECO:0000256" key="4">
    <source>
        <dbReference type="ARBA" id="ARBA00035204"/>
    </source>
</evidence>
<evidence type="ECO:0000256" key="6">
    <source>
        <dbReference type="SAM" id="MobiDB-lite"/>
    </source>
</evidence>
<dbReference type="AlphaFoldDB" id="A0A2P2D3J0"/>
<name>A0A2P2D3J0_9LEPT</name>
<dbReference type="RefSeq" id="WP_108928725.1">
    <property type="nucleotide sequence ID" value="NZ_BFAY01000011.1"/>
</dbReference>
<feature type="compositionally biased region" description="Low complexity" evidence="6">
    <location>
        <begin position="86"/>
        <end position="100"/>
    </location>
</feature>
<dbReference type="HAMAP" id="MF_00374">
    <property type="entry name" value="Ribosomal_uL29"/>
    <property type="match status" value="1"/>
</dbReference>
<dbReference type="Pfam" id="PF00831">
    <property type="entry name" value="Ribosomal_L29"/>
    <property type="match status" value="1"/>
</dbReference>
<proteinExistence type="inferred from homology"/>
<evidence type="ECO:0000256" key="5">
    <source>
        <dbReference type="HAMAP-Rule" id="MF_00374"/>
    </source>
</evidence>
<evidence type="ECO:0000313" key="8">
    <source>
        <dbReference type="Proteomes" id="UP000245076"/>
    </source>
</evidence>
<reference evidence="7 8" key="1">
    <citation type="submission" date="2018-02" db="EMBL/GenBank/DDBJ databases">
        <title>Novel Leptospira species isolated from soil and water in Japan.</title>
        <authorList>
            <person name="Nakao R."/>
            <person name="Masuzawa T."/>
        </authorList>
    </citation>
    <scope>NUCLEOTIDE SEQUENCE [LARGE SCALE GENOMIC DNA]</scope>
    <source>
        <strain evidence="7 8">E8</strain>
    </source>
</reference>
<gene>
    <name evidence="5 7" type="primary">rpmC</name>
    <name evidence="7" type="ORF">LPTSP1_20560</name>
</gene>
<keyword evidence="8" id="KW-1185">Reference proteome</keyword>
<evidence type="ECO:0000256" key="1">
    <source>
        <dbReference type="ARBA" id="ARBA00009254"/>
    </source>
</evidence>
<dbReference type="InterPro" id="IPR001854">
    <property type="entry name" value="Ribosomal_uL29"/>
</dbReference>
<feature type="compositionally biased region" description="Basic residues" evidence="6">
    <location>
        <begin position="71"/>
        <end position="80"/>
    </location>
</feature>
<evidence type="ECO:0000256" key="3">
    <source>
        <dbReference type="ARBA" id="ARBA00023274"/>
    </source>
</evidence>
<dbReference type="GO" id="GO:0006412">
    <property type="term" value="P:translation"/>
    <property type="evidence" value="ECO:0007669"/>
    <property type="project" value="UniProtKB-UniRule"/>
</dbReference>
<accession>A0A2P2D3J0</accession>
<comment type="similarity">
    <text evidence="1 5">Belongs to the universal ribosomal protein uL29 family.</text>
</comment>
<dbReference type="Proteomes" id="UP000245076">
    <property type="component" value="Unassembled WGS sequence"/>
</dbReference>
<organism evidence="7 8">
    <name type="scientific">Leptospira johnsonii</name>
    <dbReference type="NCBI Taxonomy" id="1917820"/>
    <lineage>
        <taxon>Bacteria</taxon>
        <taxon>Pseudomonadati</taxon>
        <taxon>Spirochaetota</taxon>
        <taxon>Spirochaetia</taxon>
        <taxon>Leptospirales</taxon>
        <taxon>Leptospiraceae</taxon>
        <taxon>Leptospira</taxon>
    </lineage>
</organism>
<keyword evidence="2 5" id="KW-0689">Ribosomal protein</keyword>
<dbReference type="NCBIfam" id="TIGR00012">
    <property type="entry name" value="L29"/>
    <property type="match status" value="1"/>
</dbReference>
<dbReference type="GO" id="GO:1990904">
    <property type="term" value="C:ribonucleoprotein complex"/>
    <property type="evidence" value="ECO:0007669"/>
    <property type="project" value="UniProtKB-KW"/>
</dbReference>
<dbReference type="OrthoDB" id="331322at2"/>
<evidence type="ECO:0000256" key="2">
    <source>
        <dbReference type="ARBA" id="ARBA00022980"/>
    </source>
</evidence>
<dbReference type="InterPro" id="IPR036049">
    <property type="entry name" value="Ribosomal_uL29_sf"/>
</dbReference>
<feature type="region of interest" description="Disordered" evidence="6">
    <location>
        <begin position="65"/>
        <end position="100"/>
    </location>
</feature>
<sequence>MKKIKLAELKDAEILAQLEDARKIIRTARFQYGVARSLENPKVITNAKKKIARLLTIQRNRELAAKPGSTKARRYTRATRKTQALAKSNASAKKTAKGTN</sequence>
<evidence type="ECO:0000313" key="7">
    <source>
        <dbReference type="EMBL" id="GBF39061.1"/>
    </source>
</evidence>
<dbReference type="Gene3D" id="1.10.287.310">
    <property type="match status" value="1"/>
</dbReference>
<comment type="caution">
    <text evidence="7">The sequence shown here is derived from an EMBL/GenBank/DDBJ whole genome shotgun (WGS) entry which is preliminary data.</text>
</comment>
<protein>
    <recommendedName>
        <fullName evidence="4 5">Large ribosomal subunit protein uL29</fullName>
    </recommendedName>
</protein>
<dbReference type="SUPFAM" id="SSF46561">
    <property type="entry name" value="Ribosomal protein L29 (L29p)"/>
    <property type="match status" value="1"/>
</dbReference>
<dbReference type="GO" id="GO:0005840">
    <property type="term" value="C:ribosome"/>
    <property type="evidence" value="ECO:0007669"/>
    <property type="project" value="UniProtKB-KW"/>
</dbReference>
<dbReference type="EMBL" id="BFAY01000011">
    <property type="protein sequence ID" value="GBF39061.1"/>
    <property type="molecule type" value="Genomic_DNA"/>
</dbReference>